<dbReference type="OrthoDB" id="3038759at2759"/>
<evidence type="ECO:0000313" key="3">
    <source>
        <dbReference type="Proteomes" id="UP000001861"/>
    </source>
</evidence>
<keyword evidence="3" id="KW-1185">Reference proteome</keyword>
<protein>
    <submittedName>
        <fullName evidence="2">Uncharacterized protein</fullName>
    </submittedName>
</protein>
<accession>A8N0F5</accession>
<evidence type="ECO:0000256" key="1">
    <source>
        <dbReference type="SAM" id="Coils"/>
    </source>
</evidence>
<dbReference type="VEuPathDB" id="FungiDB:CC1G_04376"/>
<dbReference type="GeneID" id="6004827"/>
<name>A8N0F5_COPC7</name>
<gene>
    <name evidence="2" type="ORF">CC1G_04376</name>
</gene>
<evidence type="ECO:0000313" key="2">
    <source>
        <dbReference type="EMBL" id="EAU93397.1"/>
    </source>
</evidence>
<sequence>MFRRRPAGPTRVLPPTRFDESLGLPEDIVKAARSDSSDHDEVVLIKAATLADEYRERISQLNDQLRRQRIADAPHSSVLEAKGEEIQAHRYKLRAVNKALSNWPARIAQMPVHIRSELPEEVLQEASQIDSNLKRTTLAELSNGYGRKQQDLYEHQHLLQHPKPTDAQRDIEADIEMCTIRMRVCQSISSKWRRLPPEIWAYIFELFAFSKPGPPTKFPGAVFAYPALLLCAVCRLWRAIGMSTPALWKLIKIAATIEGGLAGEQAFIHRGSLQVALAALSRMQTCPWTLDIKIQSRRELGSKAPPTQIDRRNTLATFLQHPSIAYLQRVRFQTTPFMNDVGSITLPFAEHVTLWRHTDEGEHGTDGDGRSVKPLPNVPRATKVIVHSGSPCHPRTINLAGASWTNLTHLAISPLHHRLCQTILKLAPSVKRCYFYLQKYSDVLAIQGLPAAPSRSVQSALTDLTCLNENLFSTDISRKLQFPALTTLRVAIQRYNRDEFRWSPGSALALGSLKRLYISGMGPFYLENHIIPALRMCPQLSELMLLVKLDYKALFKWLTFDALQPRLQRLQYLTLYCVVEGTTPALSDLPPRFFNTKKKPVPGRQFPIDRLADMIRSRVVVGEASTAEHASSSGLFRPRRLKHVRVWFEESKFTGVYMKLLRQRLESLPPDIDFRLETRIFGAKLLRVPHIEKDRFWDEGFMGCFDKPNRAFITSD</sequence>
<dbReference type="Proteomes" id="UP000001861">
    <property type="component" value="Unassembled WGS sequence"/>
</dbReference>
<dbReference type="KEGG" id="cci:CC1G_04376"/>
<dbReference type="EMBL" id="AACS02000001">
    <property type="protein sequence ID" value="EAU93397.1"/>
    <property type="molecule type" value="Genomic_DNA"/>
</dbReference>
<comment type="caution">
    <text evidence="2">The sequence shown here is derived from an EMBL/GenBank/DDBJ whole genome shotgun (WGS) entry which is preliminary data.</text>
</comment>
<dbReference type="AlphaFoldDB" id="A8N0F5"/>
<proteinExistence type="predicted"/>
<dbReference type="RefSeq" id="XP_001828405.1">
    <property type="nucleotide sequence ID" value="XM_001828353.1"/>
</dbReference>
<keyword evidence="1" id="KW-0175">Coiled coil</keyword>
<reference evidence="2 3" key="1">
    <citation type="journal article" date="2010" name="Proc. Natl. Acad. Sci. U.S.A.">
        <title>Insights into evolution of multicellular fungi from the assembled chromosomes of the mushroom Coprinopsis cinerea (Coprinus cinereus).</title>
        <authorList>
            <person name="Stajich J.E."/>
            <person name="Wilke S.K."/>
            <person name="Ahren D."/>
            <person name="Au C.H."/>
            <person name="Birren B.W."/>
            <person name="Borodovsky M."/>
            <person name="Burns C."/>
            <person name="Canback B."/>
            <person name="Casselton L.A."/>
            <person name="Cheng C.K."/>
            <person name="Deng J."/>
            <person name="Dietrich F.S."/>
            <person name="Fargo D.C."/>
            <person name="Farman M.L."/>
            <person name="Gathman A.C."/>
            <person name="Goldberg J."/>
            <person name="Guigo R."/>
            <person name="Hoegger P.J."/>
            <person name="Hooker J.B."/>
            <person name="Huggins A."/>
            <person name="James T.Y."/>
            <person name="Kamada T."/>
            <person name="Kilaru S."/>
            <person name="Kodira C."/>
            <person name="Kues U."/>
            <person name="Kupfer D."/>
            <person name="Kwan H.S."/>
            <person name="Lomsadze A."/>
            <person name="Li W."/>
            <person name="Lilly W.W."/>
            <person name="Ma L.J."/>
            <person name="Mackey A.J."/>
            <person name="Manning G."/>
            <person name="Martin F."/>
            <person name="Muraguchi H."/>
            <person name="Natvig D.O."/>
            <person name="Palmerini H."/>
            <person name="Ramesh M.A."/>
            <person name="Rehmeyer C.J."/>
            <person name="Roe B.A."/>
            <person name="Shenoy N."/>
            <person name="Stanke M."/>
            <person name="Ter-Hovhannisyan V."/>
            <person name="Tunlid A."/>
            <person name="Velagapudi R."/>
            <person name="Vision T.J."/>
            <person name="Zeng Q."/>
            <person name="Zolan M.E."/>
            <person name="Pukkila P.J."/>
        </authorList>
    </citation>
    <scope>NUCLEOTIDE SEQUENCE [LARGE SCALE GENOMIC DNA]</scope>
    <source>
        <strain evidence="3">Okayama-7 / 130 / ATCC MYA-4618 / FGSC 9003</strain>
    </source>
</reference>
<feature type="coiled-coil region" evidence="1">
    <location>
        <begin position="44"/>
        <end position="71"/>
    </location>
</feature>
<dbReference type="InParanoid" id="A8N0F5"/>
<organism evidence="2 3">
    <name type="scientific">Coprinopsis cinerea (strain Okayama-7 / 130 / ATCC MYA-4618 / FGSC 9003)</name>
    <name type="common">Inky cap fungus</name>
    <name type="synonym">Hormographiella aspergillata</name>
    <dbReference type="NCBI Taxonomy" id="240176"/>
    <lineage>
        <taxon>Eukaryota</taxon>
        <taxon>Fungi</taxon>
        <taxon>Dikarya</taxon>
        <taxon>Basidiomycota</taxon>
        <taxon>Agaricomycotina</taxon>
        <taxon>Agaricomycetes</taxon>
        <taxon>Agaricomycetidae</taxon>
        <taxon>Agaricales</taxon>
        <taxon>Agaricineae</taxon>
        <taxon>Psathyrellaceae</taxon>
        <taxon>Coprinopsis</taxon>
    </lineage>
</organism>